<keyword evidence="1" id="KW-1133">Transmembrane helix</keyword>
<evidence type="ECO:0000313" key="2">
    <source>
        <dbReference type="EMBL" id="JAA80428.1"/>
    </source>
</evidence>
<name>S4NXJ9_9NEOP</name>
<feature type="transmembrane region" description="Helical" evidence="1">
    <location>
        <begin position="28"/>
        <end position="53"/>
    </location>
</feature>
<sequence>MRFNANSNELVFFQEIYTQGYTPSTKHLILLLQSWLSLTLLPKLMILLLKIYFCTLKVHWRARTGRTSFPSFFVSLFFCKSDLSKCDI</sequence>
<dbReference type="AlphaFoldDB" id="S4NXJ9"/>
<evidence type="ECO:0000256" key="1">
    <source>
        <dbReference type="SAM" id="Phobius"/>
    </source>
</evidence>
<dbReference type="EMBL" id="GAIX01012132">
    <property type="protein sequence ID" value="JAA80428.1"/>
    <property type="molecule type" value="Transcribed_RNA"/>
</dbReference>
<reference evidence="2" key="2">
    <citation type="submission" date="2013-05" db="EMBL/GenBank/DDBJ databases">
        <authorList>
            <person name="Carter J.-M."/>
            <person name="Baker S.C."/>
            <person name="Pink R."/>
            <person name="Carter D.R.F."/>
            <person name="Collins A."/>
            <person name="Tomlin J."/>
            <person name="Gibbs M."/>
            <person name="Breuker C.J."/>
        </authorList>
    </citation>
    <scope>NUCLEOTIDE SEQUENCE</scope>
    <source>
        <tissue evidence="2">Ovary</tissue>
    </source>
</reference>
<proteinExistence type="predicted"/>
<protein>
    <submittedName>
        <fullName evidence="2">Uncharacterized protein</fullName>
    </submittedName>
</protein>
<organism evidence="2">
    <name type="scientific">Pararge aegeria</name>
    <name type="common">speckled wood butterfly</name>
    <dbReference type="NCBI Taxonomy" id="116150"/>
    <lineage>
        <taxon>Eukaryota</taxon>
        <taxon>Metazoa</taxon>
        <taxon>Ecdysozoa</taxon>
        <taxon>Arthropoda</taxon>
        <taxon>Hexapoda</taxon>
        <taxon>Insecta</taxon>
        <taxon>Pterygota</taxon>
        <taxon>Neoptera</taxon>
        <taxon>Endopterygota</taxon>
        <taxon>Lepidoptera</taxon>
        <taxon>Glossata</taxon>
        <taxon>Ditrysia</taxon>
        <taxon>Papilionoidea</taxon>
        <taxon>Nymphalidae</taxon>
        <taxon>Satyrinae</taxon>
        <taxon>Satyrini</taxon>
        <taxon>Parargina</taxon>
        <taxon>Pararge</taxon>
    </lineage>
</organism>
<reference evidence="2" key="1">
    <citation type="journal article" date="2013" name="BMC Genomics">
        <title>Unscrambling butterfly oogenesis.</title>
        <authorList>
            <person name="Carter J.M."/>
            <person name="Baker S.C."/>
            <person name="Pink R."/>
            <person name="Carter D.R."/>
            <person name="Collins A."/>
            <person name="Tomlin J."/>
            <person name="Gibbs M."/>
            <person name="Breuker C.J."/>
        </authorList>
    </citation>
    <scope>NUCLEOTIDE SEQUENCE</scope>
    <source>
        <tissue evidence="2">Ovary</tissue>
    </source>
</reference>
<accession>S4NXJ9</accession>
<keyword evidence="1" id="KW-0472">Membrane</keyword>
<keyword evidence="1" id="KW-0812">Transmembrane</keyword>